<evidence type="ECO:0000313" key="4">
    <source>
        <dbReference type="Proteomes" id="UP001500416"/>
    </source>
</evidence>
<feature type="chain" id="PRO_5046452673" description="Lipoprotein" evidence="2">
    <location>
        <begin position="22"/>
        <end position="179"/>
    </location>
</feature>
<reference evidence="4" key="1">
    <citation type="journal article" date="2019" name="Int. J. Syst. Evol. Microbiol.">
        <title>The Global Catalogue of Microorganisms (GCM) 10K type strain sequencing project: providing services to taxonomists for standard genome sequencing and annotation.</title>
        <authorList>
            <consortium name="The Broad Institute Genomics Platform"/>
            <consortium name="The Broad Institute Genome Sequencing Center for Infectious Disease"/>
            <person name="Wu L."/>
            <person name="Ma J."/>
        </authorList>
    </citation>
    <scope>NUCLEOTIDE SEQUENCE [LARGE SCALE GENOMIC DNA]</scope>
    <source>
        <strain evidence="4">JCM 3380</strain>
    </source>
</reference>
<comment type="caution">
    <text evidence="3">The sequence shown here is derived from an EMBL/GenBank/DDBJ whole genome shotgun (WGS) entry which is preliminary data.</text>
</comment>
<dbReference type="Proteomes" id="UP001500416">
    <property type="component" value="Unassembled WGS sequence"/>
</dbReference>
<feature type="signal peptide" evidence="2">
    <location>
        <begin position="1"/>
        <end position="21"/>
    </location>
</feature>
<proteinExistence type="predicted"/>
<keyword evidence="2" id="KW-0732">Signal</keyword>
<sequence>MRVVLVVVVAVTVTACSSVTTMPPAPSNAPTSTTSRSSTPAPTRTTTRFSAPAPTGDTGSSGLARADAICAQAIEAYQDRTAGGGVDPEADTLAAAQVLLTAATALAALPGADRPPLKGLAGAVAHHAAKEKALAEAMVDPSATSQHVNEAFEQLGVSGEDLAAASSGAPSCAAIKDRM</sequence>
<dbReference type="PROSITE" id="PS51257">
    <property type="entry name" value="PROKAR_LIPOPROTEIN"/>
    <property type="match status" value="1"/>
</dbReference>
<evidence type="ECO:0000313" key="3">
    <source>
        <dbReference type="EMBL" id="GAA0211357.1"/>
    </source>
</evidence>
<dbReference type="EMBL" id="BAAABU010000001">
    <property type="protein sequence ID" value="GAA0211357.1"/>
    <property type="molecule type" value="Genomic_DNA"/>
</dbReference>
<keyword evidence="4" id="KW-1185">Reference proteome</keyword>
<evidence type="ECO:0000256" key="1">
    <source>
        <dbReference type="SAM" id="MobiDB-lite"/>
    </source>
</evidence>
<gene>
    <name evidence="3" type="ORF">GCM10010492_06470</name>
</gene>
<feature type="compositionally biased region" description="Low complexity" evidence="1">
    <location>
        <begin position="19"/>
        <end position="55"/>
    </location>
</feature>
<protein>
    <recommendedName>
        <fullName evidence="5">Lipoprotein</fullName>
    </recommendedName>
</protein>
<dbReference type="RefSeq" id="WP_343932053.1">
    <property type="nucleotide sequence ID" value="NZ_BAAABU010000001.1"/>
</dbReference>
<evidence type="ECO:0000256" key="2">
    <source>
        <dbReference type="SAM" id="SignalP"/>
    </source>
</evidence>
<feature type="region of interest" description="Disordered" evidence="1">
    <location>
        <begin position="19"/>
        <end position="61"/>
    </location>
</feature>
<organism evidence="3 4">
    <name type="scientific">Saccharothrix mutabilis subsp. mutabilis</name>
    <dbReference type="NCBI Taxonomy" id="66855"/>
    <lineage>
        <taxon>Bacteria</taxon>
        <taxon>Bacillati</taxon>
        <taxon>Actinomycetota</taxon>
        <taxon>Actinomycetes</taxon>
        <taxon>Pseudonocardiales</taxon>
        <taxon>Pseudonocardiaceae</taxon>
        <taxon>Saccharothrix</taxon>
    </lineage>
</organism>
<evidence type="ECO:0008006" key="5">
    <source>
        <dbReference type="Google" id="ProtNLM"/>
    </source>
</evidence>
<accession>A0ABP3CNL7</accession>
<name>A0ABP3CNL7_9PSEU</name>